<proteinExistence type="predicted"/>
<dbReference type="Proteomes" id="UP000248975">
    <property type="component" value="Unassembled WGS sequence"/>
</dbReference>
<evidence type="ECO:0000313" key="2">
    <source>
        <dbReference type="Proteomes" id="UP000248975"/>
    </source>
</evidence>
<organism evidence="1 2">
    <name type="scientific">Cereibacter sphaeroides</name>
    <name type="common">Rhodobacter sphaeroides</name>
    <dbReference type="NCBI Taxonomy" id="1063"/>
    <lineage>
        <taxon>Bacteria</taxon>
        <taxon>Pseudomonadati</taxon>
        <taxon>Pseudomonadota</taxon>
        <taxon>Alphaproteobacteria</taxon>
        <taxon>Rhodobacterales</taxon>
        <taxon>Paracoccaceae</taxon>
        <taxon>Cereibacter</taxon>
    </lineage>
</organism>
<comment type="caution">
    <text evidence="1">The sequence shown here is derived from an EMBL/GenBank/DDBJ whole genome shotgun (WGS) entry which is preliminary data.</text>
</comment>
<name>A0A2W5S5N2_CERSP</name>
<evidence type="ECO:0000313" key="1">
    <source>
        <dbReference type="EMBL" id="PZQ94285.1"/>
    </source>
</evidence>
<sequence>MARKPMTVQLDLFSSPSGSGIAQLPRWQTLPPPTRQALMPLIVRLLLEHIDSDPVAEPRETYDEL</sequence>
<accession>A0A2W5S5N2</accession>
<dbReference type="AlphaFoldDB" id="A0A2W5S5N2"/>
<reference evidence="1 2" key="1">
    <citation type="submission" date="2017-08" db="EMBL/GenBank/DDBJ databases">
        <title>Infants hospitalized years apart are colonized by the same room-sourced microbial strains.</title>
        <authorList>
            <person name="Brooks B."/>
            <person name="Olm M.R."/>
            <person name="Firek B.A."/>
            <person name="Baker R."/>
            <person name="Thomas B.C."/>
            <person name="Morowitz M.J."/>
            <person name="Banfield J.F."/>
        </authorList>
    </citation>
    <scope>NUCLEOTIDE SEQUENCE [LARGE SCALE GENOMIC DNA]</scope>
    <source>
        <strain evidence="1">S2_003_000_R2_11</strain>
    </source>
</reference>
<protein>
    <submittedName>
        <fullName evidence="1">Uncharacterized protein</fullName>
    </submittedName>
</protein>
<gene>
    <name evidence="1" type="ORF">DI533_22565</name>
</gene>
<dbReference type="EMBL" id="QFQS01000035">
    <property type="protein sequence ID" value="PZQ94285.1"/>
    <property type="molecule type" value="Genomic_DNA"/>
</dbReference>